<comment type="function">
    <text evidence="1">Catalyzes the intermembrane transfer of phosphatidylglycerol and phosphatidylinositol.</text>
</comment>
<gene>
    <name evidence="10" type="ORF">HMPREF1544_11441</name>
</gene>
<evidence type="ECO:0000313" key="11">
    <source>
        <dbReference type="Proteomes" id="UP000014254"/>
    </source>
</evidence>
<accession>S2JPY5</accession>
<dbReference type="GO" id="GO:0015918">
    <property type="term" value="P:sterol transport"/>
    <property type="evidence" value="ECO:0007669"/>
    <property type="project" value="InterPro"/>
</dbReference>
<evidence type="ECO:0000256" key="7">
    <source>
        <dbReference type="ARBA" id="ARBA00023055"/>
    </source>
</evidence>
<dbReference type="AlphaFoldDB" id="S2JPY5"/>
<dbReference type="SMART" id="SM00737">
    <property type="entry name" value="ML"/>
    <property type="match status" value="1"/>
</dbReference>
<evidence type="ECO:0000256" key="4">
    <source>
        <dbReference type="ARBA" id="ARBA00016056"/>
    </source>
</evidence>
<dbReference type="OrthoDB" id="6409159at2759"/>
<keyword evidence="11" id="KW-1185">Reference proteome</keyword>
<keyword evidence="7" id="KW-0445">Lipid transport</keyword>
<dbReference type="Gene3D" id="2.70.220.10">
    <property type="entry name" value="Ganglioside GM2 activator"/>
    <property type="match status" value="1"/>
</dbReference>
<feature type="domain" description="MD-2-related lipid-recognition" evidence="9">
    <location>
        <begin position="25"/>
        <end position="136"/>
    </location>
</feature>
<dbReference type="InParanoid" id="S2JPY5"/>
<dbReference type="VEuPathDB" id="FungiDB:HMPREF1544_11441"/>
<dbReference type="InterPro" id="IPR036846">
    <property type="entry name" value="GM2-AP_sf"/>
</dbReference>
<evidence type="ECO:0000256" key="2">
    <source>
        <dbReference type="ARBA" id="ARBA00006370"/>
    </source>
</evidence>
<keyword evidence="5" id="KW-0813">Transport</keyword>
<comment type="similarity">
    <text evidence="2">Belongs to the NPC2 family.</text>
</comment>
<organism evidence="10 11">
    <name type="scientific">Mucor circinelloides f. circinelloides (strain 1006PhL)</name>
    <name type="common">Mucormycosis agent</name>
    <name type="synonym">Calyptromyces circinelloides</name>
    <dbReference type="NCBI Taxonomy" id="1220926"/>
    <lineage>
        <taxon>Eukaryota</taxon>
        <taxon>Fungi</taxon>
        <taxon>Fungi incertae sedis</taxon>
        <taxon>Mucoromycota</taxon>
        <taxon>Mucoromycotina</taxon>
        <taxon>Mucoromycetes</taxon>
        <taxon>Mucorales</taxon>
        <taxon>Mucorineae</taxon>
        <taxon>Mucoraceae</taxon>
        <taxon>Mucor</taxon>
    </lineage>
</organism>
<evidence type="ECO:0000256" key="1">
    <source>
        <dbReference type="ARBA" id="ARBA00002053"/>
    </source>
</evidence>
<comment type="subunit">
    <text evidence="3">Monomer.</text>
</comment>
<dbReference type="EMBL" id="KE124146">
    <property type="protein sequence ID" value="EPB81820.1"/>
    <property type="molecule type" value="Genomic_DNA"/>
</dbReference>
<keyword evidence="6" id="KW-0732">Signal</keyword>
<dbReference type="InterPro" id="IPR014756">
    <property type="entry name" value="Ig_E-set"/>
</dbReference>
<evidence type="ECO:0000256" key="6">
    <source>
        <dbReference type="ARBA" id="ARBA00022729"/>
    </source>
</evidence>
<dbReference type="PANTHER" id="PTHR11306">
    <property type="entry name" value="NIEMANN PICK TYPE C2 PROTEIN NPC2-RELATED"/>
    <property type="match status" value="1"/>
</dbReference>
<dbReference type="GO" id="GO:0032934">
    <property type="term" value="F:sterol binding"/>
    <property type="evidence" value="ECO:0007669"/>
    <property type="project" value="InterPro"/>
</dbReference>
<dbReference type="Proteomes" id="UP000014254">
    <property type="component" value="Unassembled WGS sequence"/>
</dbReference>
<dbReference type="InterPro" id="IPR039670">
    <property type="entry name" value="NPC2-like"/>
</dbReference>
<evidence type="ECO:0000259" key="9">
    <source>
        <dbReference type="SMART" id="SM00737"/>
    </source>
</evidence>
<dbReference type="eggNOG" id="KOG4680">
    <property type="taxonomic scope" value="Eukaryota"/>
</dbReference>
<evidence type="ECO:0000313" key="10">
    <source>
        <dbReference type="EMBL" id="EPB81820.1"/>
    </source>
</evidence>
<dbReference type="SUPFAM" id="SSF81296">
    <property type="entry name" value="E set domains"/>
    <property type="match status" value="1"/>
</dbReference>
<feature type="region of interest" description="Disordered" evidence="8">
    <location>
        <begin position="1"/>
        <end position="22"/>
    </location>
</feature>
<evidence type="ECO:0000256" key="8">
    <source>
        <dbReference type="SAM" id="MobiDB-lite"/>
    </source>
</evidence>
<evidence type="ECO:0000256" key="3">
    <source>
        <dbReference type="ARBA" id="ARBA00011245"/>
    </source>
</evidence>
<proteinExistence type="inferred from homology"/>
<protein>
    <recommendedName>
        <fullName evidence="4">Phosphatidylglycerol/phosphatidylinositol transfer protein</fullName>
    </recommendedName>
</protein>
<dbReference type="Pfam" id="PF02221">
    <property type="entry name" value="E1_DerP2_DerF2"/>
    <property type="match status" value="1"/>
</dbReference>
<dbReference type="InterPro" id="IPR003172">
    <property type="entry name" value="ML_dom"/>
</dbReference>
<evidence type="ECO:0000256" key="5">
    <source>
        <dbReference type="ARBA" id="ARBA00022448"/>
    </source>
</evidence>
<dbReference type="PANTHER" id="PTHR11306:SF0">
    <property type="entry name" value="PHOSPHATIDYLGLYCEROL_PHOSPHATIDYLINOSITOL TRANSFER PROTEIN"/>
    <property type="match status" value="1"/>
</dbReference>
<reference evidence="11" key="1">
    <citation type="submission" date="2013-05" db="EMBL/GenBank/DDBJ databases">
        <title>The Genome sequence of Mucor circinelloides f. circinelloides 1006PhL.</title>
        <authorList>
            <consortium name="The Broad Institute Genomics Platform"/>
            <person name="Cuomo C."/>
            <person name="Earl A."/>
            <person name="Findley K."/>
            <person name="Lee S.C."/>
            <person name="Walker B."/>
            <person name="Young S."/>
            <person name="Zeng Q."/>
            <person name="Gargeya S."/>
            <person name="Fitzgerald M."/>
            <person name="Haas B."/>
            <person name="Abouelleil A."/>
            <person name="Allen A.W."/>
            <person name="Alvarado L."/>
            <person name="Arachchi H.M."/>
            <person name="Berlin A.M."/>
            <person name="Chapman S.B."/>
            <person name="Gainer-Dewar J."/>
            <person name="Goldberg J."/>
            <person name="Griggs A."/>
            <person name="Gujja S."/>
            <person name="Hansen M."/>
            <person name="Howarth C."/>
            <person name="Imamovic A."/>
            <person name="Ireland A."/>
            <person name="Larimer J."/>
            <person name="McCowan C."/>
            <person name="Murphy C."/>
            <person name="Pearson M."/>
            <person name="Poon T.W."/>
            <person name="Priest M."/>
            <person name="Roberts A."/>
            <person name="Saif S."/>
            <person name="Shea T."/>
            <person name="Sisk P."/>
            <person name="Sykes S."/>
            <person name="Wortman J."/>
            <person name="Nusbaum C."/>
            <person name="Birren B."/>
        </authorList>
    </citation>
    <scope>NUCLEOTIDE SEQUENCE [LARGE SCALE GENOMIC DNA]</scope>
    <source>
        <strain evidence="11">1006PhL</strain>
    </source>
</reference>
<name>S2JPY5_MUCC1</name>
<sequence>MASSNITKSAESPQVLQRSTSKTSVHLCGSRQGTFKIDYIKLDPNPPAKGQNLNIEFSGYLEEEVPRYSYIDLSVKLGFFEVLHKQIDLCSEVLRNGPFCPVSIGSYHYSTSISVSSMIPNFCSSQWRLFCSLRMGKYRMGS</sequence>